<name>A0A8H6HSW4_9AGAR</name>
<comment type="caution">
    <text evidence="2">The sequence shown here is derived from an EMBL/GenBank/DDBJ whole genome shotgun (WGS) entry which is preliminary data.</text>
</comment>
<keyword evidence="3" id="KW-1185">Reference proteome</keyword>
<evidence type="ECO:0000313" key="3">
    <source>
        <dbReference type="Proteomes" id="UP000521943"/>
    </source>
</evidence>
<feature type="region of interest" description="Disordered" evidence="1">
    <location>
        <begin position="145"/>
        <end position="191"/>
    </location>
</feature>
<dbReference type="EMBL" id="JACGCI010000043">
    <property type="protein sequence ID" value="KAF6752580.1"/>
    <property type="molecule type" value="Genomic_DNA"/>
</dbReference>
<evidence type="ECO:0000256" key="1">
    <source>
        <dbReference type="SAM" id="MobiDB-lite"/>
    </source>
</evidence>
<reference evidence="2 3" key="1">
    <citation type="submission" date="2020-07" db="EMBL/GenBank/DDBJ databases">
        <title>Comparative genomics of pyrophilous fungi reveals a link between fire events and developmental genes.</title>
        <authorList>
            <consortium name="DOE Joint Genome Institute"/>
            <person name="Steindorff A.S."/>
            <person name="Carver A."/>
            <person name="Calhoun S."/>
            <person name="Stillman K."/>
            <person name="Liu H."/>
            <person name="Lipzen A."/>
            <person name="Pangilinan J."/>
            <person name="Labutti K."/>
            <person name="Bruns T.D."/>
            <person name="Grigoriev I.V."/>
        </authorList>
    </citation>
    <scope>NUCLEOTIDE SEQUENCE [LARGE SCALE GENOMIC DNA]</scope>
    <source>
        <strain evidence="2 3">CBS 144469</strain>
    </source>
</reference>
<dbReference type="Proteomes" id="UP000521943">
    <property type="component" value="Unassembled WGS sequence"/>
</dbReference>
<protein>
    <submittedName>
        <fullName evidence="2">Uncharacterized protein</fullName>
    </submittedName>
</protein>
<dbReference type="AlphaFoldDB" id="A0A8H6HSW4"/>
<feature type="compositionally biased region" description="Polar residues" evidence="1">
    <location>
        <begin position="145"/>
        <end position="159"/>
    </location>
</feature>
<accession>A0A8H6HSW4</accession>
<sequence length="191" mass="21356">MTSKTPCLLRLCLEAQYARHRSSRSPSPTIALGNVHNVVFIHWVPSIRRRHCRRCHRPWVQRWLNGVLGPSFVMSLALVLHHQQLPSVHIAIWMGVREWLDREPQSAWQLHHTTRLAILTATYPAEPLLLHVQLESLGASTMTCSPRQLPPTQYSSGTGTLLAHSTSPLPSKPSPPSSSHPSICGRRSAGQ</sequence>
<organism evidence="2 3">
    <name type="scientific">Ephemerocybe angulata</name>
    <dbReference type="NCBI Taxonomy" id="980116"/>
    <lineage>
        <taxon>Eukaryota</taxon>
        <taxon>Fungi</taxon>
        <taxon>Dikarya</taxon>
        <taxon>Basidiomycota</taxon>
        <taxon>Agaricomycotina</taxon>
        <taxon>Agaricomycetes</taxon>
        <taxon>Agaricomycetidae</taxon>
        <taxon>Agaricales</taxon>
        <taxon>Agaricineae</taxon>
        <taxon>Psathyrellaceae</taxon>
        <taxon>Ephemerocybe</taxon>
    </lineage>
</organism>
<evidence type="ECO:0000313" key="2">
    <source>
        <dbReference type="EMBL" id="KAF6752580.1"/>
    </source>
</evidence>
<proteinExistence type="predicted"/>
<gene>
    <name evidence="2" type="ORF">DFP72DRAFT_446944</name>
</gene>